<gene>
    <name evidence="8" type="ORF">KY290_017467</name>
</gene>
<evidence type="ECO:0000259" key="7">
    <source>
        <dbReference type="PROSITE" id="PS50011"/>
    </source>
</evidence>
<dbReference type="EMBL" id="JAIVGD010000013">
    <property type="protein sequence ID" value="KAH0761394.1"/>
    <property type="molecule type" value="Genomic_DNA"/>
</dbReference>
<feature type="binding site" evidence="5">
    <location>
        <position position="154"/>
    </location>
    <ligand>
        <name>ATP</name>
        <dbReference type="ChEBI" id="CHEBI:30616"/>
    </ligand>
</feature>
<dbReference type="PANTHER" id="PTHR46008">
    <property type="entry name" value="LEAF RUST 10 DISEASE-RESISTANCE LOCUS RECEPTOR-LIKE PROTEIN KINASE-LIKE 1.4"/>
    <property type="match status" value="1"/>
</dbReference>
<evidence type="ECO:0000256" key="3">
    <source>
        <dbReference type="ARBA" id="ARBA00022777"/>
    </source>
</evidence>
<dbReference type="Pfam" id="PF00069">
    <property type="entry name" value="Pkinase"/>
    <property type="match status" value="1"/>
</dbReference>
<dbReference type="Proteomes" id="UP000826656">
    <property type="component" value="Unassembled WGS sequence"/>
</dbReference>
<keyword evidence="9" id="KW-1185">Reference proteome</keyword>
<evidence type="ECO:0000256" key="1">
    <source>
        <dbReference type="ARBA" id="ARBA00022679"/>
    </source>
</evidence>
<evidence type="ECO:0000256" key="2">
    <source>
        <dbReference type="ARBA" id="ARBA00022741"/>
    </source>
</evidence>
<feature type="domain" description="Protein kinase" evidence="7">
    <location>
        <begin position="122"/>
        <end position="403"/>
    </location>
</feature>
<comment type="caution">
    <text evidence="8">The sequence shown here is derived from an EMBL/GenBank/DDBJ whole genome shotgun (WGS) entry which is preliminary data.</text>
</comment>
<reference evidence="8 9" key="1">
    <citation type="journal article" date="2021" name="bioRxiv">
        <title>Chromosome-scale and haplotype-resolved genome assembly of a tetraploid potato cultivar.</title>
        <authorList>
            <person name="Sun H."/>
            <person name="Jiao W.-B."/>
            <person name="Krause K."/>
            <person name="Campoy J.A."/>
            <person name="Goel M."/>
            <person name="Folz-Donahue K."/>
            <person name="Kukat C."/>
            <person name="Huettel B."/>
            <person name="Schneeberger K."/>
        </authorList>
    </citation>
    <scope>NUCLEOTIDE SEQUENCE [LARGE SCALE GENOMIC DNA]</scope>
    <source>
        <strain evidence="8">SolTubOtavaFocal</strain>
        <tissue evidence="8">Leaves</tissue>
    </source>
</reference>
<dbReference type="InterPro" id="IPR017441">
    <property type="entry name" value="Protein_kinase_ATP_BS"/>
</dbReference>
<evidence type="ECO:0000313" key="9">
    <source>
        <dbReference type="Proteomes" id="UP000826656"/>
    </source>
</evidence>
<dbReference type="PROSITE" id="PS00108">
    <property type="entry name" value="PROTEIN_KINASE_ST"/>
    <property type="match status" value="1"/>
</dbReference>
<dbReference type="InterPro" id="IPR011009">
    <property type="entry name" value="Kinase-like_dom_sf"/>
</dbReference>
<dbReference type="CDD" id="cd14066">
    <property type="entry name" value="STKc_IRAK"/>
    <property type="match status" value="1"/>
</dbReference>
<evidence type="ECO:0000256" key="6">
    <source>
        <dbReference type="SAM" id="MobiDB-lite"/>
    </source>
</evidence>
<dbReference type="SMART" id="SM00220">
    <property type="entry name" value="S_TKc"/>
    <property type="match status" value="1"/>
</dbReference>
<feature type="compositionally biased region" description="Low complexity" evidence="6">
    <location>
        <begin position="72"/>
        <end position="82"/>
    </location>
</feature>
<name>A0ABQ7VCW4_SOLTU</name>
<accession>A0ABQ7VCW4</accession>
<keyword evidence="1" id="KW-0808">Transferase</keyword>
<organism evidence="8 9">
    <name type="scientific">Solanum tuberosum</name>
    <name type="common">Potato</name>
    <dbReference type="NCBI Taxonomy" id="4113"/>
    <lineage>
        <taxon>Eukaryota</taxon>
        <taxon>Viridiplantae</taxon>
        <taxon>Streptophyta</taxon>
        <taxon>Embryophyta</taxon>
        <taxon>Tracheophyta</taxon>
        <taxon>Spermatophyta</taxon>
        <taxon>Magnoliopsida</taxon>
        <taxon>eudicotyledons</taxon>
        <taxon>Gunneridae</taxon>
        <taxon>Pentapetalae</taxon>
        <taxon>asterids</taxon>
        <taxon>lamiids</taxon>
        <taxon>Solanales</taxon>
        <taxon>Solanaceae</taxon>
        <taxon>Solanoideae</taxon>
        <taxon>Solaneae</taxon>
        <taxon>Solanum</taxon>
    </lineage>
</organism>
<dbReference type="PROSITE" id="PS00107">
    <property type="entry name" value="PROTEIN_KINASE_ATP"/>
    <property type="match status" value="1"/>
</dbReference>
<dbReference type="Gene3D" id="1.10.510.10">
    <property type="entry name" value="Transferase(Phosphotransferase) domain 1"/>
    <property type="match status" value="1"/>
</dbReference>
<dbReference type="Gene3D" id="3.30.200.20">
    <property type="entry name" value="Phosphorylase Kinase, domain 1"/>
    <property type="match status" value="1"/>
</dbReference>
<protein>
    <recommendedName>
        <fullName evidence="7">Protein kinase domain-containing protein</fullName>
    </recommendedName>
</protein>
<keyword evidence="3" id="KW-0418">Kinase</keyword>
<feature type="region of interest" description="Disordered" evidence="6">
    <location>
        <begin position="57"/>
        <end position="98"/>
    </location>
</feature>
<sequence>MKGTNRSQRQSFQQHLIIDYSAGPRKHHHKFGFSFKSVTKKLSDVFSTLVFWQKKANSETNRSQSPEREVSSSKGSNSSGSKRGILLKPQYSNSHRTSMATREQLGTFEFSFEEICQATGNFSAVHKIGEGGFGTVYKGKLKNGFPVAIKRAKKDLRVLAEFKNEVQALSKIEHLNLVRFYGFLELRDERIIITEYVSNGTLREHLDGKNGTELEVAERLSIAIDVAHAITYLHSYTDPPIIHRDIKASNILITENLHAKVADFGFARLAAEDPCATHISTQIKGTAGYLDPEYLRTYQLTEKSDVYSFGVLLVEMMTGRHPIETNRTIDERVTIKWAMRILKHGDSVIAMDPRLRRSPASIEAVEKVLKLARQCLAPSRLARPAMKKCAEVLWGIRTHHLHYIGGSSRRVDQDNLITWLIRSCLIMLHSNNSPKTHPYFELKVPPPLCCAYSKIITMTDTFMERRDIIYISSFSDDEVVRGEEKNDDNLETIKSKSQVQNNINLSPRYSQNTGRVYGSIEHETITDKDSQIDNIQSVNIKIHTQNDPPFLLTVVYAKCTEALRMELWDDIRSLANNCLDPWGVIGDFNVIMGSEEKLGGRDHIFEESLEYLDC</sequence>
<dbReference type="PROSITE" id="PS50011">
    <property type="entry name" value="PROTEIN_KINASE_DOM"/>
    <property type="match status" value="1"/>
</dbReference>
<dbReference type="InterPro" id="IPR000719">
    <property type="entry name" value="Prot_kinase_dom"/>
</dbReference>
<evidence type="ECO:0000256" key="4">
    <source>
        <dbReference type="ARBA" id="ARBA00022840"/>
    </source>
</evidence>
<dbReference type="SUPFAM" id="SSF56112">
    <property type="entry name" value="Protein kinase-like (PK-like)"/>
    <property type="match status" value="1"/>
</dbReference>
<keyword evidence="4 5" id="KW-0067">ATP-binding</keyword>
<evidence type="ECO:0000256" key="5">
    <source>
        <dbReference type="PROSITE-ProRule" id="PRU10141"/>
    </source>
</evidence>
<proteinExistence type="predicted"/>
<dbReference type="InterPro" id="IPR008271">
    <property type="entry name" value="Ser/Thr_kinase_AS"/>
</dbReference>
<evidence type="ECO:0000313" key="8">
    <source>
        <dbReference type="EMBL" id="KAH0761394.1"/>
    </source>
</evidence>
<keyword evidence="2 5" id="KW-0547">Nucleotide-binding</keyword>
<dbReference type="PANTHER" id="PTHR46008:SF48">
    <property type="entry name" value="PROTEIN KINASE DOMAIN-CONTAINING PROTEIN"/>
    <property type="match status" value="1"/>
</dbReference>